<dbReference type="AlphaFoldDB" id="A0A0D1YWD6"/>
<dbReference type="InterPro" id="IPR037523">
    <property type="entry name" value="VOC_core"/>
</dbReference>
<feature type="region of interest" description="Disordered" evidence="1">
    <location>
        <begin position="40"/>
        <end position="81"/>
    </location>
</feature>
<dbReference type="InterPro" id="IPR004360">
    <property type="entry name" value="Glyas_Fos-R_dOase_dom"/>
</dbReference>
<organism evidence="3 4">
    <name type="scientific">Exophiala sideris</name>
    <dbReference type="NCBI Taxonomy" id="1016849"/>
    <lineage>
        <taxon>Eukaryota</taxon>
        <taxon>Fungi</taxon>
        <taxon>Dikarya</taxon>
        <taxon>Ascomycota</taxon>
        <taxon>Pezizomycotina</taxon>
        <taxon>Eurotiomycetes</taxon>
        <taxon>Chaetothyriomycetidae</taxon>
        <taxon>Chaetothyriales</taxon>
        <taxon>Herpotrichiellaceae</taxon>
        <taxon>Exophiala</taxon>
    </lineage>
</organism>
<dbReference type="OrthoDB" id="16820at2759"/>
<dbReference type="PANTHER" id="PTHR21366">
    <property type="entry name" value="GLYOXALASE FAMILY PROTEIN"/>
    <property type="match status" value="1"/>
</dbReference>
<accession>A0A0D1YWD6</accession>
<evidence type="ECO:0000313" key="4">
    <source>
        <dbReference type="Proteomes" id="UP000053599"/>
    </source>
</evidence>
<gene>
    <name evidence="3" type="ORF">PV11_02459</name>
</gene>
<dbReference type="PROSITE" id="PS51819">
    <property type="entry name" value="VOC"/>
    <property type="match status" value="1"/>
</dbReference>
<reference evidence="3 4" key="1">
    <citation type="submission" date="2015-01" db="EMBL/GenBank/DDBJ databases">
        <title>The Genome Sequence of Exophiala sideris CBS121828.</title>
        <authorList>
            <consortium name="The Broad Institute Genomics Platform"/>
            <person name="Cuomo C."/>
            <person name="de Hoog S."/>
            <person name="Gorbushina A."/>
            <person name="Stielow B."/>
            <person name="Teixiera M."/>
            <person name="Abouelleil A."/>
            <person name="Chapman S.B."/>
            <person name="Priest M."/>
            <person name="Young S.K."/>
            <person name="Wortman J."/>
            <person name="Nusbaum C."/>
            <person name="Birren B."/>
        </authorList>
    </citation>
    <scope>NUCLEOTIDE SEQUENCE [LARGE SCALE GENOMIC DNA]</scope>
    <source>
        <strain evidence="3 4">CBS 121828</strain>
    </source>
</reference>
<dbReference type="PANTHER" id="PTHR21366:SF22">
    <property type="entry name" value="VOC DOMAIN-CONTAINING PROTEIN"/>
    <property type="match status" value="1"/>
</dbReference>
<name>A0A0D1YWD6_9EURO</name>
<dbReference type="Gene3D" id="3.10.180.10">
    <property type="entry name" value="2,3-Dihydroxybiphenyl 1,2-Dioxygenase, domain 1"/>
    <property type="match status" value="1"/>
</dbReference>
<evidence type="ECO:0000259" key="2">
    <source>
        <dbReference type="PROSITE" id="PS51819"/>
    </source>
</evidence>
<dbReference type="Pfam" id="PF00903">
    <property type="entry name" value="Glyoxalase"/>
    <property type="match status" value="1"/>
</dbReference>
<dbReference type="HOGENOM" id="CLU_099500_0_0_1"/>
<proteinExistence type="predicted"/>
<evidence type="ECO:0000313" key="3">
    <source>
        <dbReference type="EMBL" id="KIV86877.1"/>
    </source>
</evidence>
<feature type="compositionally biased region" description="Polar residues" evidence="1">
    <location>
        <begin position="56"/>
        <end position="69"/>
    </location>
</feature>
<dbReference type="InterPro" id="IPR050383">
    <property type="entry name" value="GlyoxalaseI/FosfomycinResist"/>
</dbReference>
<dbReference type="Proteomes" id="UP000053599">
    <property type="component" value="Unassembled WGS sequence"/>
</dbReference>
<dbReference type="InterPro" id="IPR029068">
    <property type="entry name" value="Glyas_Bleomycin-R_OHBP_Dase"/>
</dbReference>
<sequence length="241" mass="26324">MRGLNIPKRAAGVPVRNLSYTSHRPSRPLIPVYWSVSTSSTRKRPFSGPPLGATPACTSPTKNKPTMSQAGEKESSILSIPTPPPISHVLETCLMVKDINNSTSFYGKVFNIEPFLNTPRMSGFALGQTTLLLFQLGTTAADSPMPDNRGTIPGHGPTKDVLDLLLNEAPCTDSHKGSLHHHFCLAVQSTEDVQAYEDWFHQQDVKVTGKVQWPKGGKSVYFADPDGNVGEIASRGIWEHY</sequence>
<protein>
    <recommendedName>
        <fullName evidence="2">VOC domain-containing protein</fullName>
    </recommendedName>
</protein>
<dbReference type="SUPFAM" id="SSF54593">
    <property type="entry name" value="Glyoxalase/Bleomycin resistance protein/Dihydroxybiphenyl dioxygenase"/>
    <property type="match status" value="1"/>
</dbReference>
<feature type="domain" description="VOC" evidence="2">
    <location>
        <begin position="85"/>
        <end position="235"/>
    </location>
</feature>
<dbReference type="EMBL" id="KN846951">
    <property type="protein sequence ID" value="KIV86877.1"/>
    <property type="molecule type" value="Genomic_DNA"/>
</dbReference>
<evidence type="ECO:0000256" key="1">
    <source>
        <dbReference type="SAM" id="MobiDB-lite"/>
    </source>
</evidence>